<keyword evidence="3 7" id="KW-0547">Nucleotide-binding</keyword>
<dbReference type="InterPro" id="IPR049940">
    <property type="entry name" value="GluQ/Sye"/>
</dbReference>
<dbReference type="NCBIfam" id="TIGR00464">
    <property type="entry name" value="gltX_bact"/>
    <property type="match status" value="1"/>
</dbReference>
<dbReference type="GO" id="GO:0005829">
    <property type="term" value="C:cytosol"/>
    <property type="evidence" value="ECO:0007669"/>
    <property type="project" value="TreeGrafter"/>
</dbReference>
<dbReference type="InterPro" id="IPR014729">
    <property type="entry name" value="Rossmann-like_a/b/a_fold"/>
</dbReference>
<dbReference type="NCBIfam" id="NF004315">
    <property type="entry name" value="PRK05710.1-4"/>
    <property type="match status" value="1"/>
</dbReference>
<evidence type="ECO:0000256" key="7">
    <source>
        <dbReference type="HAMAP-Rule" id="MF_00022"/>
    </source>
</evidence>
<feature type="domain" description="Glutamyl/glutaminyl-tRNA synthetase class Ib catalytic" evidence="8">
    <location>
        <begin position="14"/>
        <end position="328"/>
    </location>
</feature>
<dbReference type="GO" id="GO:0005524">
    <property type="term" value="F:ATP binding"/>
    <property type="evidence" value="ECO:0007669"/>
    <property type="project" value="UniProtKB-UniRule"/>
</dbReference>
<dbReference type="EC" id="6.1.1.17" evidence="7"/>
<dbReference type="EMBL" id="BLJN01000002">
    <property type="protein sequence ID" value="GFE79739.1"/>
    <property type="molecule type" value="Genomic_DNA"/>
</dbReference>
<protein>
    <recommendedName>
        <fullName evidence="7">Glutamate--tRNA ligase</fullName>
        <ecNumber evidence="7">6.1.1.17</ecNumber>
    </recommendedName>
    <alternativeName>
        <fullName evidence="7">Glutamyl-tRNA synthetase</fullName>
        <shortName evidence="7">GluRS</shortName>
    </alternativeName>
</protein>
<comment type="catalytic activity">
    <reaction evidence="7">
        <text>tRNA(Glu) + L-glutamate + ATP = L-glutamyl-tRNA(Glu) + AMP + diphosphate</text>
        <dbReference type="Rhea" id="RHEA:23540"/>
        <dbReference type="Rhea" id="RHEA-COMP:9663"/>
        <dbReference type="Rhea" id="RHEA-COMP:9680"/>
        <dbReference type="ChEBI" id="CHEBI:29985"/>
        <dbReference type="ChEBI" id="CHEBI:30616"/>
        <dbReference type="ChEBI" id="CHEBI:33019"/>
        <dbReference type="ChEBI" id="CHEBI:78442"/>
        <dbReference type="ChEBI" id="CHEBI:78520"/>
        <dbReference type="ChEBI" id="CHEBI:456215"/>
        <dbReference type="EC" id="6.1.1.17"/>
    </reaction>
</comment>
<dbReference type="InterPro" id="IPR004527">
    <property type="entry name" value="Glu-tRNA-ligase_bac/mito"/>
</dbReference>
<evidence type="ECO:0000259" key="9">
    <source>
        <dbReference type="Pfam" id="PF19269"/>
    </source>
</evidence>
<keyword evidence="5 7" id="KW-0648">Protein biosynthesis</keyword>
<proteinExistence type="inferred from homology"/>
<dbReference type="CDD" id="cd00808">
    <property type="entry name" value="GluRS_core"/>
    <property type="match status" value="1"/>
</dbReference>
<dbReference type="SUPFAM" id="SSF48163">
    <property type="entry name" value="An anticodon-binding domain of class I aminoacyl-tRNA synthetases"/>
    <property type="match status" value="1"/>
</dbReference>
<dbReference type="GO" id="GO:0006424">
    <property type="term" value="P:glutamyl-tRNA aminoacylation"/>
    <property type="evidence" value="ECO:0007669"/>
    <property type="project" value="UniProtKB-UniRule"/>
</dbReference>
<feature type="short sequence motif" description="'KMSKS' region" evidence="7">
    <location>
        <begin position="261"/>
        <end position="265"/>
    </location>
</feature>
<keyword evidence="11" id="KW-1185">Reference proteome</keyword>
<dbReference type="Pfam" id="PF00749">
    <property type="entry name" value="tRNA-synt_1c"/>
    <property type="match status" value="1"/>
</dbReference>
<sequence length="480" mass="52884">MSSDSMASDSPDPLVTRFAPSPSGYLHLGNARTALLSYLAARKAGGRFILRVEDTDEARSSEDFMMALFADLKWLGLDWDEGPDIGGPHASYRQQERRAIYDEYLSRLDAAGLTYPCFCTPAELSISRKRQLAAGQPPRYAGTCRNLTTEERAERLVRGLPAALRFRVPDGQVVSFVDVVHGEQRFNTNDIGDFIIRRTDGSTAFFFSNAVDDALMGVTLVLRGDDHMTNTPRQILILQALNLRIPQYAHVALLLGMDGAPLSKRHGDTSLRDLREHGYLPGALRNHLVRLGHSCVTDGWLDDAALIADFDLNRLGRAAAKFDEAQLRHWQKETVAHLSTDEFVKWIAAELPPGLDPQQRAQFVTVVRANIELPSDARAWAKVIFGKLDEFEPTALAAIREAGEGFFTEALQVIGHPGTEFKQAVKALGQAAGKKGPALFMPLRAALTGFTHGPELAPMLALLPFAEVQARLEHARRLAV</sequence>
<evidence type="ECO:0000313" key="11">
    <source>
        <dbReference type="Proteomes" id="UP000445000"/>
    </source>
</evidence>
<dbReference type="PANTHER" id="PTHR43311">
    <property type="entry name" value="GLUTAMATE--TRNA LIGASE"/>
    <property type="match status" value="1"/>
</dbReference>
<dbReference type="GO" id="GO:0000049">
    <property type="term" value="F:tRNA binding"/>
    <property type="evidence" value="ECO:0007669"/>
    <property type="project" value="InterPro"/>
</dbReference>
<keyword evidence="4 7" id="KW-0067">ATP-binding</keyword>
<dbReference type="InterPro" id="IPR020058">
    <property type="entry name" value="Glu/Gln-tRNA-synth_Ib_cat-dom"/>
</dbReference>
<dbReference type="AlphaFoldDB" id="A0A829Y8V5"/>
<dbReference type="InterPro" id="IPR033910">
    <property type="entry name" value="GluRS_core"/>
</dbReference>
<evidence type="ECO:0000259" key="8">
    <source>
        <dbReference type="Pfam" id="PF00749"/>
    </source>
</evidence>
<keyword evidence="2 7" id="KW-0436">Ligase</keyword>
<evidence type="ECO:0000256" key="3">
    <source>
        <dbReference type="ARBA" id="ARBA00022741"/>
    </source>
</evidence>
<dbReference type="PANTHER" id="PTHR43311:SF2">
    <property type="entry name" value="GLUTAMATE--TRNA LIGASE, MITOCHONDRIAL-RELATED"/>
    <property type="match status" value="1"/>
</dbReference>
<dbReference type="Gene3D" id="3.40.50.620">
    <property type="entry name" value="HUPs"/>
    <property type="match status" value="1"/>
</dbReference>
<dbReference type="GO" id="GO:0004818">
    <property type="term" value="F:glutamate-tRNA ligase activity"/>
    <property type="evidence" value="ECO:0007669"/>
    <property type="project" value="UniProtKB-UniRule"/>
</dbReference>
<dbReference type="Pfam" id="PF19269">
    <property type="entry name" value="Anticodon_2"/>
    <property type="match status" value="1"/>
</dbReference>
<dbReference type="HAMAP" id="MF_00022">
    <property type="entry name" value="Glu_tRNA_synth_type1"/>
    <property type="match status" value="1"/>
</dbReference>
<comment type="subunit">
    <text evidence="7">Monomer.</text>
</comment>
<dbReference type="GO" id="GO:0008270">
    <property type="term" value="F:zinc ion binding"/>
    <property type="evidence" value="ECO:0007669"/>
    <property type="project" value="InterPro"/>
</dbReference>
<keyword evidence="7" id="KW-0963">Cytoplasm</keyword>
<comment type="subcellular location">
    <subcellularLocation>
        <location evidence="7">Cytoplasm</location>
    </subcellularLocation>
</comment>
<reference evidence="11" key="1">
    <citation type="submission" date="2020-01" db="EMBL/GenBank/DDBJ databases">
        <title>'Steroidobacter agaridevorans' sp. nov., agar-degrading bacteria isolated from rhizosphere soils.</title>
        <authorList>
            <person name="Ikenaga M."/>
            <person name="Kataoka M."/>
            <person name="Murouchi A."/>
            <person name="Katsuragi S."/>
            <person name="Sakai M."/>
        </authorList>
    </citation>
    <scope>NUCLEOTIDE SEQUENCE [LARGE SCALE GENOMIC DNA]</scope>
    <source>
        <strain evidence="11">YU21-B</strain>
    </source>
</reference>
<dbReference type="InterPro" id="IPR008925">
    <property type="entry name" value="aa_tRNA-synth_I_cd-bd_sf"/>
</dbReference>
<dbReference type="PRINTS" id="PR00987">
    <property type="entry name" value="TRNASYNTHGLU"/>
</dbReference>
<dbReference type="SUPFAM" id="SSF52374">
    <property type="entry name" value="Nucleotidylyl transferase"/>
    <property type="match status" value="1"/>
</dbReference>
<dbReference type="Proteomes" id="UP000445000">
    <property type="component" value="Unassembled WGS sequence"/>
</dbReference>
<dbReference type="Gene3D" id="1.10.10.350">
    <property type="match status" value="1"/>
</dbReference>
<evidence type="ECO:0000256" key="5">
    <source>
        <dbReference type="ARBA" id="ARBA00022917"/>
    </source>
</evidence>
<evidence type="ECO:0000256" key="2">
    <source>
        <dbReference type="ARBA" id="ARBA00022598"/>
    </source>
</evidence>
<comment type="similarity">
    <text evidence="1 7">Belongs to the class-I aminoacyl-tRNA synthetase family. Glutamate--tRNA ligase type 1 subfamily.</text>
</comment>
<feature type="short sequence motif" description="'HIGH' region" evidence="7">
    <location>
        <begin position="20"/>
        <end position="30"/>
    </location>
</feature>
<dbReference type="InterPro" id="IPR001412">
    <property type="entry name" value="aa-tRNA-synth_I_CS"/>
</dbReference>
<evidence type="ECO:0000256" key="6">
    <source>
        <dbReference type="ARBA" id="ARBA00023146"/>
    </source>
</evidence>
<dbReference type="PROSITE" id="PS00178">
    <property type="entry name" value="AA_TRNA_LIGASE_I"/>
    <property type="match status" value="1"/>
</dbReference>
<comment type="function">
    <text evidence="7">Catalyzes the attachment of glutamate to tRNA(Glu) in a two-step reaction: glutamate is first activated by ATP to form Glu-AMP and then transferred to the acceptor end of tRNA(Glu).</text>
</comment>
<comment type="caution">
    <text evidence="10">The sequence shown here is derived from an EMBL/GenBank/DDBJ whole genome shotgun (WGS) entry which is preliminary data.</text>
</comment>
<feature type="binding site" evidence="7">
    <location>
        <position position="264"/>
    </location>
    <ligand>
        <name>ATP</name>
        <dbReference type="ChEBI" id="CHEBI:30616"/>
    </ligand>
</feature>
<evidence type="ECO:0000256" key="1">
    <source>
        <dbReference type="ARBA" id="ARBA00007894"/>
    </source>
</evidence>
<evidence type="ECO:0000313" key="10">
    <source>
        <dbReference type="EMBL" id="GFE79739.1"/>
    </source>
</evidence>
<evidence type="ECO:0000256" key="4">
    <source>
        <dbReference type="ARBA" id="ARBA00022840"/>
    </source>
</evidence>
<keyword evidence="6 7" id="KW-0030">Aminoacyl-tRNA synthetase</keyword>
<name>A0A829Y8V5_9GAMM</name>
<gene>
    <name evidence="10" type="primary">gltX2</name>
    <name evidence="7" type="synonym">gltX</name>
    <name evidence="10" type="ORF">GCM10011487_17390</name>
</gene>
<dbReference type="InterPro" id="IPR000924">
    <property type="entry name" value="Glu/Gln-tRNA-synth"/>
</dbReference>
<comment type="caution">
    <text evidence="7">Lacks conserved residue(s) required for the propagation of feature annotation.</text>
</comment>
<accession>A0A829Y8V5</accession>
<feature type="domain" description="Aminoacyl-tRNA synthetase class I anticodon-binding" evidence="9">
    <location>
        <begin position="355"/>
        <end position="475"/>
    </location>
</feature>
<dbReference type="InterPro" id="IPR045462">
    <property type="entry name" value="aa-tRNA-synth_I_cd-bd"/>
</dbReference>
<organism evidence="10 11">
    <name type="scientific">Steroidobacter agaridevorans</name>
    <dbReference type="NCBI Taxonomy" id="2695856"/>
    <lineage>
        <taxon>Bacteria</taxon>
        <taxon>Pseudomonadati</taxon>
        <taxon>Pseudomonadota</taxon>
        <taxon>Gammaproteobacteria</taxon>
        <taxon>Steroidobacterales</taxon>
        <taxon>Steroidobacteraceae</taxon>
        <taxon>Steroidobacter</taxon>
    </lineage>
</organism>
<dbReference type="InterPro" id="IPR020751">
    <property type="entry name" value="aa-tRNA-synth_I_codon-bd_sub2"/>
</dbReference>